<accession>A0A7R9ESU0</accession>
<gene>
    <name evidence="1" type="ORF">TBIB3V08_LOCUS3231</name>
</gene>
<reference evidence="1" key="1">
    <citation type="submission" date="2020-11" db="EMBL/GenBank/DDBJ databases">
        <authorList>
            <person name="Tran Van P."/>
        </authorList>
    </citation>
    <scope>NUCLEOTIDE SEQUENCE</scope>
</reference>
<evidence type="ECO:0000313" key="1">
    <source>
        <dbReference type="EMBL" id="CAD7440740.1"/>
    </source>
</evidence>
<dbReference type="SUPFAM" id="SSF69349">
    <property type="entry name" value="Phage fibre proteins"/>
    <property type="match status" value="2"/>
</dbReference>
<dbReference type="AlphaFoldDB" id="A0A7R9ESU0"/>
<proteinExistence type="predicted"/>
<protein>
    <submittedName>
        <fullName evidence="1">Uncharacterized protein</fullName>
    </submittedName>
</protein>
<organism evidence="1">
    <name type="scientific">Timema bartmani</name>
    <dbReference type="NCBI Taxonomy" id="61472"/>
    <lineage>
        <taxon>Eukaryota</taxon>
        <taxon>Metazoa</taxon>
        <taxon>Ecdysozoa</taxon>
        <taxon>Arthropoda</taxon>
        <taxon>Hexapoda</taxon>
        <taxon>Insecta</taxon>
        <taxon>Pterygota</taxon>
        <taxon>Neoptera</taxon>
        <taxon>Polyneoptera</taxon>
        <taxon>Phasmatodea</taxon>
        <taxon>Timematodea</taxon>
        <taxon>Timematoidea</taxon>
        <taxon>Timematidae</taxon>
        <taxon>Timema</taxon>
    </lineage>
</organism>
<dbReference type="EMBL" id="OD565069">
    <property type="protein sequence ID" value="CAD7440740.1"/>
    <property type="molecule type" value="Genomic_DNA"/>
</dbReference>
<name>A0A7R9ESU0_9NEOP</name>
<sequence length="1188" mass="128399">MRRCALELEDTALLAKLAAGDIIAIKVKYHLYCLSSLYNRARPDAPKGNDGDDSCLNGIAFAELVAFLEYMNRDEDTTPVLKLVDITQMYKRGGRTEGIGRLENIAIEGASRFEYIVEAPRRYTRPDTELFFLAGWTRVRLLQPVDLGAAQSDGNYAGERSVTPCVYLPVLFMMELCCKAWRERRNSFWKNHPPLPHRNSNLDLPTIRILVYCESSALGYEATEEGFGSQINLCWYRGLSPGLTAQRSDTLPLDHQVTPVYDCKIKKLTVSVTQYLLVIGGDCSAIRCYESHCTPEGDPHCRLDDGTQHLTECHYANFLDTLWQLNDEKQPVELGHPVTSDRMWCAKMVGTVEYRTGPRKIVYRACVPRDGERCRELMRLVPQRIDTAVGHYVKVSMNCTLCSEDACNAAPSVQTTVIPQTILVITLLATVTGGNTSRKNHPSSHERDLNLDLPILNSLAQHGTCALANYATEAEVYLNLRGGRVENHFREKTFSTLDRDTNLDLTVIVSLVYCESSVLDHAATDGEALLCSATVLVFSNSSPVCLKETDHQSGACVSTDAAGGSATPSLPRRQDASVLVASRRSASSANTPHVDSYMTVRLNNAGSMQLLSAYVYSKLHIIRREEVPGPEQRYRRISPRQTKPTDFVVANNSVPYLQQLNQCPYLNNLDPFLSSSVPFLSSSVPLPQQLCAPSSATQYFSFSSSVPLSQQLSSTTSTTQSVPPSSATQYTFLSSSQYHCHTRPTSMCTRLSSPFWSTSNGEVRARILAGVRTPNRDYNLNLPVIGSLVYCESSALDYAATKVVGCVARIAVGSMKRIAVGCVARIAGDSMGRIAVGSVARIAVGSMGRIAVGSMVRIAVGSMVRIAEGSVARIAGDSEARVAGDSEARIAVGSVVRIAVGSVVRIAVGSVARIAVGSVRRITVGSMRRITVGSVARITGDSEARISGDSEVRIAGDSETRIAGDSEARVAGDSEARIAGDSETRIAGDSEARVAGDRETRIAGDSEARVAGDSETRIAGDSETRIAGDSEARVAGDRETRIAGDSEARVAGDSETRIAGDSETRIAGDSEARVAGDRETRIAGDSEARVAGDSETRIAGDSETRIAGDSEARVAGDRETRIAGNSDTRIAGDSEARVAGDSEARIAGDSEARIAGYSEASSAAAGYTNKRLLVLFHLRQTSMYTARR</sequence>